<evidence type="ECO:0000313" key="2">
    <source>
        <dbReference type="EMBL" id="ETR74612.1"/>
    </source>
</evidence>
<evidence type="ECO:0008006" key="4">
    <source>
        <dbReference type="Google" id="ProtNLM"/>
    </source>
</evidence>
<comment type="caution">
    <text evidence="2">The sequence shown here is derived from an EMBL/GenBank/DDBJ whole genome shotgun (WGS) entry which is preliminary data.</text>
</comment>
<organism evidence="2 3">
    <name type="scientific">Candidatus Magnetoglobus multicellularis str. Araruama</name>
    <dbReference type="NCBI Taxonomy" id="890399"/>
    <lineage>
        <taxon>Bacteria</taxon>
        <taxon>Pseudomonadati</taxon>
        <taxon>Thermodesulfobacteriota</taxon>
        <taxon>Desulfobacteria</taxon>
        <taxon>Desulfobacterales</taxon>
        <taxon>Desulfobacteraceae</taxon>
        <taxon>Candidatus Magnetoglobus</taxon>
    </lineage>
</organism>
<gene>
    <name evidence="2" type="ORF">OMM_00042</name>
</gene>
<proteinExistence type="predicted"/>
<keyword evidence="1" id="KW-1133">Transmembrane helix</keyword>
<keyword evidence="1" id="KW-0472">Membrane</keyword>
<evidence type="ECO:0000313" key="3">
    <source>
        <dbReference type="Proteomes" id="UP000189670"/>
    </source>
</evidence>
<feature type="transmembrane region" description="Helical" evidence="1">
    <location>
        <begin position="33"/>
        <end position="50"/>
    </location>
</feature>
<dbReference type="InterPro" id="IPR036116">
    <property type="entry name" value="FN3_sf"/>
</dbReference>
<reference evidence="3" key="1">
    <citation type="submission" date="2012-11" db="EMBL/GenBank/DDBJ databases">
        <authorList>
            <person name="Lucero-Rivera Y.E."/>
            <person name="Tovar-Ramirez D."/>
        </authorList>
    </citation>
    <scope>NUCLEOTIDE SEQUENCE [LARGE SCALE GENOMIC DNA]</scope>
    <source>
        <strain evidence="3">Araruama</strain>
    </source>
</reference>
<dbReference type="AlphaFoldDB" id="A0A1V1PI74"/>
<dbReference type="EMBL" id="ATBP01000002">
    <property type="protein sequence ID" value="ETR74612.1"/>
    <property type="molecule type" value="Genomic_DNA"/>
</dbReference>
<protein>
    <recommendedName>
        <fullName evidence="4">Fibronectin type-III domain-containing protein</fullName>
    </recommendedName>
</protein>
<sequence length="694" mass="80787">MTDYLLKNKFKIPSAKNPHIGKKTVLVLLGKKTVLVLLLLCSFVLLIYQFQILNQDVKTTEIVLDTNTRQTIFIHSSIDDTNLRDPNGMDQGKITGYFNRKIVIENISQYPIHNPYLVINNRDFSQYKPLAKYLRLKSNHLKSILSLYQFWKEIKYHGTSFMPENTNPFLAVNYWGYTFCGDDFFCLRKIFAHMGIQSRQEIVNGHVIGEYYFLNKWSVIDGDRRCIYLNLDNQTLASFDDIRNDPFIALRTKPFGKYERYQAETAWQNTSVFEFIKPEKKPSCSIEQLKKTINLHDMKWTLYPGEKIIYHHTQSPEHALGKGSKTWRKKYARSLGLIEFVINPGIRKDRKVSTKYPIIKVLAHDSKTINYPPEDKVCNTVVTPESKEAVRIFCQGTQAIFPSLSRGDNHIVLHSDTPKGQARICFYHQSGTQSFELPQVSVKKANYCFSSQVPFFDIQTDNDAELMWWQISPYVDFSFILPNFEQIQPLKPKVRLKQIDTSFLNNKTTYYFRIRIKDDGIWGKWSNITQFQVKKPDRPVKVSYQFLPDHSIRLKWSGSDKYVYLVFASNRLDFIPQIYSTHVVTEIYNNKVVGKQKNDNLILKTTKQSCIIGEPMAFYRIIAKKGDLCSTPSDLIKPYSQKVPNNARIPPATVLQTRWHTVEDSSAETGYRDIYHAKEMRLTHDACHLEKRAK</sequence>
<dbReference type="SUPFAM" id="SSF49265">
    <property type="entry name" value="Fibronectin type III"/>
    <property type="match status" value="1"/>
</dbReference>
<accession>A0A1V1PI74</accession>
<name>A0A1V1PI74_9BACT</name>
<dbReference type="Proteomes" id="UP000189670">
    <property type="component" value="Unassembled WGS sequence"/>
</dbReference>
<keyword evidence="1" id="KW-0812">Transmembrane</keyword>
<evidence type="ECO:0000256" key="1">
    <source>
        <dbReference type="SAM" id="Phobius"/>
    </source>
</evidence>